<name>A0A1G9NN41_9FIRM</name>
<dbReference type="PANTHER" id="PTHR33798:SF5">
    <property type="entry name" value="FLAVIN REDUCTASE LIKE DOMAIN-CONTAINING PROTEIN"/>
    <property type="match status" value="1"/>
</dbReference>
<reference evidence="6 7" key="1">
    <citation type="submission" date="2016-10" db="EMBL/GenBank/DDBJ databases">
        <authorList>
            <person name="de Groot N.N."/>
        </authorList>
    </citation>
    <scope>NUCLEOTIDE SEQUENCE [LARGE SCALE GENOMIC DNA]</scope>
    <source>
        <strain evidence="6 7">DSM 1736</strain>
    </source>
</reference>
<keyword evidence="2" id="KW-0285">Flavoprotein</keyword>
<proteinExistence type="inferred from homology"/>
<feature type="domain" description="Flavin reductase like" evidence="5">
    <location>
        <begin position="30"/>
        <end position="185"/>
    </location>
</feature>
<dbReference type="GO" id="GO:0010181">
    <property type="term" value="F:FMN binding"/>
    <property type="evidence" value="ECO:0007669"/>
    <property type="project" value="InterPro"/>
</dbReference>
<organism evidence="6 7">
    <name type="scientific">Dendrosporobacter quercicolus</name>
    <dbReference type="NCBI Taxonomy" id="146817"/>
    <lineage>
        <taxon>Bacteria</taxon>
        <taxon>Bacillati</taxon>
        <taxon>Bacillota</taxon>
        <taxon>Negativicutes</taxon>
        <taxon>Selenomonadales</taxon>
        <taxon>Sporomusaceae</taxon>
        <taxon>Dendrosporobacter</taxon>
    </lineage>
</organism>
<comment type="similarity">
    <text evidence="4">Belongs to the flavoredoxin family.</text>
</comment>
<dbReference type="PANTHER" id="PTHR33798">
    <property type="entry name" value="FLAVOPROTEIN OXYGENASE"/>
    <property type="match status" value="1"/>
</dbReference>
<protein>
    <submittedName>
        <fullName evidence="6">NADH-FMN oxidoreductase RutF, flavin reductase (DIM6/NTAB) family</fullName>
    </submittedName>
</protein>
<dbReference type="EMBL" id="FNHB01000001">
    <property type="protein sequence ID" value="SDL88008.1"/>
    <property type="molecule type" value="Genomic_DNA"/>
</dbReference>
<dbReference type="Proteomes" id="UP000214880">
    <property type="component" value="Unassembled WGS sequence"/>
</dbReference>
<accession>A0A1G9NN41</accession>
<evidence type="ECO:0000256" key="1">
    <source>
        <dbReference type="ARBA" id="ARBA00001917"/>
    </source>
</evidence>
<dbReference type="GO" id="GO:0016646">
    <property type="term" value="F:oxidoreductase activity, acting on the CH-NH group of donors, NAD or NADP as acceptor"/>
    <property type="evidence" value="ECO:0007669"/>
    <property type="project" value="UniProtKB-ARBA"/>
</dbReference>
<sequence length="216" mass="24394">MKFEATEQKPACFREGWPGQYEVFHWFEFVCGIPHPLFMISTCKENGQPNACLHSWSSFVSDGGGFYAVMPGLLCRTHTYQNILRTKEFCVNFLCYDYFKQCQRTIVNNNYETDEFAAGGFTPEPAKTVSVPRIKESFLSLECHLVMEKDLSQQGTSALVIGMVQAIALDARHGTDVYARYGRDGFMFNIHQPQNPSNGQGNLSGVGVIEVIKKYE</sequence>
<dbReference type="InterPro" id="IPR002563">
    <property type="entry name" value="Flavin_Rdtase-like_dom"/>
</dbReference>
<gene>
    <name evidence="6" type="ORF">SAMN04488502_1011074</name>
</gene>
<evidence type="ECO:0000313" key="7">
    <source>
        <dbReference type="Proteomes" id="UP000214880"/>
    </source>
</evidence>
<evidence type="ECO:0000259" key="5">
    <source>
        <dbReference type="SMART" id="SM00903"/>
    </source>
</evidence>
<dbReference type="Pfam" id="PF01613">
    <property type="entry name" value="Flavin_Reduct"/>
    <property type="match status" value="1"/>
</dbReference>
<evidence type="ECO:0000256" key="4">
    <source>
        <dbReference type="ARBA" id="ARBA00038054"/>
    </source>
</evidence>
<comment type="cofactor">
    <cofactor evidence="1">
        <name>FMN</name>
        <dbReference type="ChEBI" id="CHEBI:58210"/>
    </cofactor>
</comment>
<dbReference type="STRING" id="146817.SAMN04488502_1011074"/>
<evidence type="ECO:0000256" key="3">
    <source>
        <dbReference type="ARBA" id="ARBA00022643"/>
    </source>
</evidence>
<evidence type="ECO:0000313" key="6">
    <source>
        <dbReference type="EMBL" id="SDL88008.1"/>
    </source>
</evidence>
<evidence type="ECO:0000256" key="2">
    <source>
        <dbReference type="ARBA" id="ARBA00022630"/>
    </source>
</evidence>
<dbReference type="AlphaFoldDB" id="A0A1G9NN41"/>
<dbReference type="RefSeq" id="WP_173812622.1">
    <property type="nucleotide sequence ID" value="NZ_FNHB01000001.1"/>
</dbReference>
<dbReference type="Gene3D" id="2.30.110.10">
    <property type="entry name" value="Electron Transport, Fmn-binding Protein, Chain A"/>
    <property type="match status" value="1"/>
</dbReference>
<keyword evidence="3" id="KW-0288">FMN</keyword>
<keyword evidence="7" id="KW-1185">Reference proteome</keyword>
<dbReference type="InterPro" id="IPR012349">
    <property type="entry name" value="Split_barrel_FMN-bd"/>
</dbReference>
<dbReference type="SUPFAM" id="SSF50475">
    <property type="entry name" value="FMN-binding split barrel"/>
    <property type="match status" value="1"/>
</dbReference>
<dbReference type="SMART" id="SM00903">
    <property type="entry name" value="Flavin_Reduct"/>
    <property type="match status" value="1"/>
</dbReference>